<evidence type="ECO:0000313" key="1">
    <source>
        <dbReference type="EMBL" id="AJA50427.1"/>
    </source>
</evidence>
<dbReference type="InterPro" id="IPR007553">
    <property type="entry name" value="2-thiour_desulf"/>
</dbReference>
<dbReference type="RefSeq" id="WP_003440894.1">
    <property type="nucleotide sequence ID" value="NZ_ANZB01000001.1"/>
</dbReference>
<reference evidence="2 3" key="3">
    <citation type="journal article" name="Genome Announc.">
        <title>Improved Draft Genome Sequence of Clostridium pasteurianum Strain ATCC 6013 (DSM 525) Using a Hybrid Next-Generation Sequencing Approach.</title>
        <authorList>
            <person name="Pyne M.E."/>
            <person name="Utturkar S."/>
            <person name="Brown S.D."/>
            <person name="Moo-Young M."/>
            <person name="Chung D.A."/>
            <person name="Chou C.P."/>
        </authorList>
    </citation>
    <scope>NUCLEOTIDE SEQUENCE [LARGE SCALE GENOMIC DNA]</scope>
    <source>
        <strain evidence="2 3">ATCC 6013</strain>
    </source>
</reference>
<evidence type="ECO:0000313" key="3">
    <source>
        <dbReference type="Proteomes" id="UP000028042"/>
    </source>
</evidence>
<organism evidence="1 4">
    <name type="scientific">Clostridium pasteurianum DSM 525 = ATCC 6013</name>
    <dbReference type="NCBI Taxonomy" id="1262449"/>
    <lineage>
        <taxon>Bacteria</taxon>
        <taxon>Bacillati</taxon>
        <taxon>Bacillota</taxon>
        <taxon>Clostridia</taxon>
        <taxon>Eubacteriales</taxon>
        <taxon>Clostridiaceae</taxon>
        <taxon>Clostridium</taxon>
    </lineage>
</organism>
<accession>A0A0H3IZI1</accession>
<dbReference type="PATRIC" id="fig|1262449.3.peg.230"/>
<proteinExistence type="predicted"/>
<dbReference type="eggNOG" id="COG1683">
    <property type="taxonomic scope" value="Bacteria"/>
</dbReference>
<dbReference type="KEGG" id="cpat:CLPA_c03390"/>
<reference evidence="1 4" key="1">
    <citation type="journal article" date="2015" name="Genome Announc.">
        <title>Complete Genome Sequence of the Nitrogen-Fixing and Solvent-Producing Clostridium pasteurianum DSM 525.</title>
        <authorList>
            <person name="Poehlein A."/>
            <person name="Grosse-Honebrink A."/>
            <person name="Zhang Y."/>
            <person name="Minton N.P."/>
            <person name="Daniel R."/>
        </authorList>
    </citation>
    <scope>NUCLEOTIDE SEQUENCE [LARGE SCALE GENOMIC DNA]</scope>
    <source>
        <strain evidence="1">DSM 525</strain>
        <strain evidence="4">DSM 525 / ATCC 6013</strain>
    </source>
</reference>
<gene>
    <name evidence="1" type="ORF">CLPA_c03390</name>
    <name evidence="2" type="ORF">CP6013_02809</name>
</gene>
<dbReference type="AlphaFoldDB" id="A0A0H3IZI1"/>
<protein>
    <submittedName>
        <fullName evidence="1">Uncharacterized protein</fullName>
    </submittedName>
</protein>
<dbReference type="Pfam" id="PF04463">
    <property type="entry name" value="2-thiour_desulf"/>
    <property type="match status" value="1"/>
</dbReference>
<dbReference type="EMBL" id="JPGY02000001">
    <property type="protein sequence ID" value="KRU13561.1"/>
    <property type="molecule type" value="Genomic_DNA"/>
</dbReference>
<dbReference type="PANTHER" id="PTHR30087:SF1">
    <property type="entry name" value="HYPOTHETICAL CYTOSOLIC PROTEIN"/>
    <property type="match status" value="1"/>
</dbReference>
<name>A0A0H3IZI1_CLOPA</name>
<dbReference type="GeneID" id="93072583"/>
<sequence length="142" mass="15280">MYLISACLGGVNCRYDGKNSENKFVMDLMKQGKAMLVCPEQLGGLKTPRVSCEITLGDDGIKKVLSKDGEDFTDNFTRGAEEVLKIAKAMGIEKAILKSKSPSCGCGIIYDGTFSGKLIEGEGLTAELLMKNGIEVCTEKDI</sequence>
<reference evidence="2" key="2">
    <citation type="submission" date="2015-10" db="EMBL/GenBank/DDBJ databases">
        <title>Improved Draft Genome Sequence of Clostridium pasteurianum Strain ATCC 6013 (DSM 525) Using a Hybrid Next-Generation Sequencing Approach.</title>
        <authorList>
            <person name="Pyne M.E."/>
            <person name="Utturkar S.M."/>
            <person name="Brown S.D."/>
            <person name="Moo-Young M."/>
            <person name="Chung D.A."/>
            <person name="Chou P.C."/>
        </authorList>
    </citation>
    <scope>NUCLEOTIDE SEQUENCE</scope>
    <source>
        <strain evidence="2">ATCC 6013</strain>
    </source>
</reference>
<dbReference type="Proteomes" id="UP000030905">
    <property type="component" value="Chromosome"/>
</dbReference>
<dbReference type="Proteomes" id="UP000028042">
    <property type="component" value="Unassembled WGS sequence"/>
</dbReference>
<dbReference type="PANTHER" id="PTHR30087">
    <property type="entry name" value="INNER MEMBRANE PROTEIN"/>
    <property type="match status" value="1"/>
</dbReference>
<dbReference type="EMBL" id="CP009268">
    <property type="protein sequence ID" value="AJA50427.1"/>
    <property type="molecule type" value="Genomic_DNA"/>
</dbReference>
<dbReference type="KEGG" id="cpae:CPAST_c03390"/>
<evidence type="ECO:0000313" key="2">
    <source>
        <dbReference type="EMBL" id="KRU13561.1"/>
    </source>
</evidence>
<evidence type="ECO:0000313" key="4">
    <source>
        <dbReference type="Proteomes" id="UP000030905"/>
    </source>
</evidence>
<keyword evidence="4" id="KW-1185">Reference proteome</keyword>